<evidence type="ECO:0000313" key="13">
    <source>
        <dbReference type="Proteomes" id="UP000305067"/>
    </source>
</evidence>
<dbReference type="Pfam" id="PF00271">
    <property type="entry name" value="Helicase_C"/>
    <property type="match status" value="1"/>
</dbReference>
<dbReference type="GO" id="GO:0005524">
    <property type="term" value="F:ATP binding"/>
    <property type="evidence" value="ECO:0007669"/>
    <property type="project" value="UniProtKB-KW"/>
</dbReference>
<organism evidence="12 13">
    <name type="scientific">Pterulicium gracile</name>
    <dbReference type="NCBI Taxonomy" id="1884261"/>
    <lineage>
        <taxon>Eukaryota</taxon>
        <taxon>Fungi</taxon>
        <taxon>Dikarya</taxon>
        <taxon>Basidiomycota</taxon>
        <taxon>Agaricomycotina</taxon>
        <taxon>Agaricomycetes</taxon>
        <taxon>Agaricomycetidae</taxon>
        <taxon>Agaricales</taxon>
        <taxon>Pleurotineae</taxon>
        <taxon>Pterulaceae</taxon>
        <taxon>Pterulicium</taxon>
    </lineage>
</organism>
<name>A0A5C3QZ00_9AGAR</name>
<evidence type="ECO:0000256" key="3">
    <source>
        <dbReference type="ARBA" id="ARBA00022806"/>
    </source>
</evidence>
<feature type="region of interest" description="Disordered" evidence="8">
    <location>
        <begin position="1215"/>
        <end position="1278"/>
    </location>
</feature>
<evidence type="ECO:0000313" key="12">
    <source>
        <dbReference type="EMBL" id="TFL06567.1"/>
    </source>
</evidence>
<keyword evidence="4" id="KW-0067">ATP-binding</keyword>
<feature type="region of interest" description="Disordered" evidence="8">
    <location>
        <begin position="303"/>
        <end position="323"/>
    </location>
</feature>
<dbReference type="GO" id="GO:0003723">
    <property type="term" value="F:RNA binding"/>
    <property type="evidence" value="ECO:0007669"/>
    <property type="project" value="UniProtKB-UniRule"/>
</dbReference>
<protein>
    <submittedName>
        <fullName evidence="12">P-loop containing nucleoside triphosphate hydrolase protein</fullName>
    </submittedName>
</protein>
<dbReference type="OrthoDB" id="28053at2759"/>
<dbReference type="PROSITE" id="PS51192">
    <property type="entry name" value="HELICASE_ATP_BIND_1"/>
    <property type="match status" value="1"/>
</dbReference>
<dbReference type="FunFam" id="1.20.120.1080:FF:000002">
    <property type="entry name" value="Putative ATP-dependent RNA helicase DHX36"/>
    <property type="match status" value="1"/>
</dbReference>
<dbReference type="Pfam" id="PF00035">
    <property type="entry name" value="dsrm"/>
    <property type="match status" value="1"/>
</dbReference>
<keyword evidence="2 12" id="KW-0378">Hydrolase</keyword>
<reference evidence="12 13" key="1">
    <citation type="journal article" date="2019" name="Nat. Ecol. Evol.">
        <title>Megaphylogeny resolves global patterns of mushroom evolution.</title>
        <authorList>
            <person name="Varga T."/>
            <person name="Krizsan K."/>
            <person name="Foldi C."/>
            <person name="Dima B."/>
            <person name="Sanchez-Garcia M."/>
            <person name="Sanchez-Ramirez S."/>
            <person name="Szollosi G.J."/>
            <person name="Szarkandi J.G."/>
            <person name="Papp V."/>
            <person name="Albert L."/>
            <person name="Andreopoulos W."/>
            <person name="Angelini C."/>
            <person name="Antonin V."/>
            <person name="Barry K.W."/>
            <person name="Bougher N.L."/>
            <person name="Buchanan P."/>
            <person name="Buyck B."/>
            <person name="Bense V."/>
            <person name="Catcheside P."/>
            <person name="Chovatia M."/>
            <person name="Cooper J."/>
            <person name="Damon W."/>
            <person name="Desjardin D."/>
            <person name="Finy P."/>
            <person name="Geml J."/>
            <person name="Haridas S."/>
            <person name="Hughes K."/>
            <person name="Justo A."/>
            <person name="Karasinski D."/>
            <person name="Kautmanova I."/>
            <person name="Kiss B."/>
            <person name="Kocsube S."/>
            <person name="Kotiranta H."/>
            <person name="LaButti K.M."/>
            <person name="Lechner B.E."/>
            <person name="Liimatainen K."/>
            <person name="Lipzen A."/>
            <person name="Lukacs Z."/>
            <person name="Mihaltcheva S."/>
            <person name="Morgado L.N."/>
            <person name="Niskanen T."/>
            <person name="Noordeloos M.E."/>
            <person name="Ohm R.A."/>
            <person name="Ortiz-Santana B."/>
            <person name="Ovrebo C."/>
            <person name="Racz N."/>
            <person name="Riley R."/>
            <person name="Savchenko A."/>
            <person name="Shiryaev A."/>
            <person name="Soop K."/>
            <person name="Spirin V."/>
            <person name="Szebenyi C."/>
            <person name="Tomsovsky M."/>
            <person name="Tulloss R.E."/>
            <person name="Uehling J."/>
            <person name="Grigoriev I.V."/>
            <person name="Vagvolgyi C."/>
            <person name="Papp T."/>
            <person name="Martin F.M."/>
            <person name="Miettinen O."/>
            <person name="Hibbett D.S."/>
            <person name="Nagy L.G."/>
        </authorList>
    </citation>
    <scope>NUCLEOTIDE SEQUENCE [LARGE SCALE GENOMIC DNA]</scope>
    <source>
        <strain evidence="12 13">CBS 309.79</strain>
    </source>
</reference>
<dbReference type="InterPro" id="IPR007502">
    <property type="entry name" value="Helicase-assoc_dom"/>
</dbReference>
<dbReference type="STRING" id="1884261.A0A5C3QZ00"/>
<feature type="domain" description="DRBM" evidence="9">
    <location>
        <begin position="123"/>
        <end position="145"/>
    </location>
</feature>
<dbReference type="FunFam" id="3.40.50.300:FF:000526">
    <property type="entry name" value="DExH-box ATP-dependent RNA helicase DExH3"/>
    <property type="match status" value="1"/>
</dbReference>
<feature type="compositionally biased region" description="Polar residues" evidence="8">
    <location>
        <begin position="1261"/>
        <end position="1278"/>
    </location>
</feature>
<evidence type="ECO:0000256" key="7">
    <source>
        <dbReference type="PROSITE-ProRule" id="PRU00266"/>
    </source>
</evidence>
<dbReference type="InterPro" id="IPR011545">
    <property type="entry name" value="DEAD/DEAH_box_helicase_dom"/>
</dbReference>
<evidence type="ECO:0000256" key="2">
    <source>
        <dbReference type="ARBA" id="ARBA00022801"/>
    </source>
</evidence>
<proteinExistence type="inferred from homology"/>
<sequence>MHQSSSSRQTPKPQRPTGGNRSHRGGQSSHRHPKAAPSMPVHDAPIRDRKFIDATLTSTVPLKPVHLDQPKSSLGNFAAQALDSKSPVYTSSHGLLVNDTGRRVTIWRTKAVLPMDPPIEGYGDGADKKEAETLAALSVLYQLHNQGILDSPKTLSKVSEPTAATTVKLSNGAEINYETARSFMDYYTRLYNFGQPELTLNEVKQKGRNSTWETVMSVNGRRIGIGVGSNKKASQINCYLDVTQYLESCDAELWTTYVQKAKTGEDLGMAPKVWFSMSDGLDDAVRDLCQDIRRSSLYCNRPVPLPQPTAQSQQAEGSAAKSSRYVPPSIITAKSETLLQQRKAYLADPAQAKMRETRGSLPVYTKADEVLAHVDKHDVTICLAATGSGKTTQIPQLILDSYIDRGEGAQCNIVCTQPRRLAAVSVAHRVAKERGQAVGGSVGYQVRFEANLPQDNGSITFCTTGIFLKRMQSALQAESGSGTQMDFDNVTHVVVDEVHERDVDTDLLLVVLKRLMADRKARNKPIKIILMSATIDPTLFQKYFAEDKDKPASVVEVPGRSFPVEKFFMDEYVPKLAQPHSQWVFRDPSVQKYIARQLGPTALAQMGVVSPLRPSENRDDDLELPYPLIALTISHVLRKTTSGHVLVFLPGWDEIVAVQRQIQTPAGDLGLNLNDASKFSLHLLHSTIPLAEQQVIFDPPPEGIRRIILATNIAETSVTIPDVVYVVDAARIKEQRYDPERHMSSLVSAWVGSSNLNQRAGRAGRHRPGEYFGLISRQHAEQLHPYQTVEMKRVDLSNVVMHVKALDFPGMSVEEVLGETIEPPAPERVAAAMKDLRMVGALDDEKSLTALGRVLLQLPVDTHMGRLVLYGSFFRCLDQALTLAAILTNRDPFVCPMHLKQEASRKKNSFSPVEFRSDPLAVLEAFNQWHRMQSQGEYIRANRFCVDNFLAKPTLLMIEKIKGHLLQSLYRAGVIDVSAGGTVSSQSGLSARFPTTVPAELNTNGDSLPLLAALIAAATQPKFAIRTGERTLRTQQDKMVFIHASSVNNNRREPKQEGAPEKALYSYHEKRQNVSVAGSTGTAQTNIVTTTKLDPMTYMLFGAHNLQVSKRGLDCDGWLPITGNLDALDDIERLKYLMEACMLRVFEGITYGRRQRSKRRFVTQRRLEDDQESDDEDDNRDRSLSSGEIKELDLLTRDIVRILDRFNEERMGSHSRIASRAATPMASPSFPTLRLPGQSASGYSTPQYPHHPSAAGAFSSRPGTPSRLSSFSNFSKRF</sequence>
<evidence type="ECO:0000256" key="6">
    <source>
        <dbReference type="ARBA" id="ARBA00060772"/>
    </source>
</evidence>
<dbReference type="PROSITE" id="PS51194">
    <property type="entry name" value="HELICASE_CTER"/>
    <property type="match status" value="1"/>
</dbReference>
<feature type="region of interest" description="Disordered" evidence="8">
    <location>
        <begin position="1157"/>
        <end position="1184"/>
    </location>
</feature>
<dbReference type="AlphaFoldDB" id="A0A5C3QZ00"/>
<accession>A0A5C3QZ00</accession>
<keyword evidence="5 7" id="KW-0694">RNA-binding</keyword>
<dbReference type="PANTHER" id="PTHR18934">
    <property type="entry name" value="ATP-DEPENDENT RNA HELICASE"/>
    <property type="match status" value="1"/>
</dbReference>
<dbReference type="PANTHER" id="PTHR18934:SF203">
    <property type="entry name" value="ATP-DEPENDENT RNA HELICASE A"/>
    <property type="match status" value="1"/>
</dbReference>
<dbReference type="InterPro" id="IPR014001">
    <property type="entry name" value="Helicase_ATP-bd"/>
</dbReference>
<evidence type="ECO:0000256" key="5">
    <source>
        <dbReference type="ARBA" id="ARBA00022884"/>
    </source>
</evidence>
<dbReference type="PROSITE" id="PS50137">
    <property type="entry name" value="DS_RBD"/>
    <property type="match status" value="1"/>
</dbReference>
<evidence type="ECO:0000256" key="4">
    <source>
        <dbReference type="ARBA" id="ARBA00022840"/>
    </source>
</evidence>
<dbReference type="Pfam" id="PF21010">
    <property type="entry name" value="HA2_C"/>
    <property type="match status" value="1"/>
</dbReference>
<keyword evidence="3" id="KW-0347">Helicase</keyword>
<dbReference type="Gene3D" id="3.40.50.300">
    <property type="entry name" value="P-loop containing nucleotide triphosphate hydrolases"/>
    <property type="match status" value="2"/>
</dbReference>
<evidence type="ECO:0000256" key="1">
    <source>
        <dbReference type="ARBA" id="ARBA00022741"/>
    </source>
</evidence>
<dbReference type="InterPro" id="IPR014720">
    <property type="entry name" value="dsRBD_dom"/>
</dbReference>
<dbReference type="SMART" id="SM00490">
    <property type="entry name" value="HELICc"/>
    <property type="match status" value="1"/>
</dbReference>
<dbReference type="Gene3D" id="1.20.120.1080">
    <property type="match status" value="1"/>
</dbReference>
<evidence type="ECO:0000259" key="9">
    <source>
        <dbReference type="PROSITE" id="PS50137"/>
    </source>
</evidence>
<dbReference type="InterPro" id="IPR001650">
    <property type="entry name" value="Helicase_C-like"/>
</dbReference>
<dbReference type="SMART" id="SM00487">
    <property type="entry name" value="DEXDc"/>
    <property type="match status" value="1"/>
</dbReference>
<dbReference type="GO" id="GO:0016787">
    <property type="term" value="F:hydrolase activity"/>
    <property type="evidence" value="ECO:0007669"/>
    <property type="project" value="UniProtKB-KW"/>
</dbReference>
<feature type="compositionally biased region" description="Basic residues" evidence="8">
    <location>
        <begin position="21"/>
        <end position="34"/>
    </location>
</feature>
<dbReference type="SUPFAM" id="SSF52540">
    <property type="entry name" value="P-loop containing nucleoside triphosphate hydrolases"/>
    <property type="match status" value="1"/>
</dbReference>
<feature type="compositionally biased region" description="Acidic residues" evidence="8">
    <location>
        <begin position="1169"/>
        <end position="1178"/>
    </location>
</feature>
<feature type="compositionally biased region" description="Polar residues" evidence="8">
    <location>
        <begin position="1"/>
        <end position="20"/>
    </location>
</feature>
<dbReference type="CDD" id="cd17917">
    <property type="entry name" value="DEXHc_RHA-like"/>
    <property type="match status" value="1"/>
</dbReference>
<dbReference type="SMART" id="SM00847">
    <property type="entry name" value="HA2"/>
    <property type="match status" value="1"/>
</dbReference>
<feature type="domain" description="Helicase C-terminal" evidence="11">
    <location>
        <begin position="632"/>
        <end position="807"/>
    </location>
</feature>
<feature type="domain" description="Helicase ATP-binding" evidence="10">
    <location>
        <begin position="371"/>
        <end position="553"/>
    </location>
</feature>
<evidence type="ECO:0000256" key="8">
    <source>
        <dbReference type="SAM" id="MobiDB-lite"/>
    </source>
</evidence>
<gene>
    <name evidence="12" type="ORF">BDV98DRAFT_610129</name>
</gene>
<dbReference type="GO" id="GO:0004386">
    <property type="term" value="F:helicase activity"/>
    <property type="evidence" value="ECO:0007669"/>
    <property type="project" value="UniProtKB-KW"/>
</dbReference>
<dbReference type="EMBL" id="ML178815">
    <property type="protein sequence ID" value="TFL06567.1"/>
    <property type="molecule type" value="Genomic_DNA"/>
</dbReference>
<keyword evidence="1" id="KW-0547">Nucleotide-binding</keyword>
<feature type="region of interest" description="Disordered" evidence="8">
    <location>
        <begin position="1"/>
        <end position="45"/>
    </location>
</feature>
<evidence type="ECO:0000259" key="11">
    <source>
        <dbReference type="PROSITE" id="PS51194"/>
    </source>
</evidence>
<feature type="compositionally biased region" description="Polar residues" evidence="8">
    <location>
        <begin position="1238"/>
        <end position="1247"/>
    </location>
</feature>
<dbReference type="Pfam" id="PF00270">
    <property type="entry name" value="DEAD"/>
    <property type="match status" value="1"/>
</dbReference>
<dbReference type="InterPro" id="IPR027417">
    <property type="entry name" value="P-loop_NTPase"/>
</dbReference>
<dbReference type="Proteomes" id="UP000305067">
    <property type="component" value="Unassembled WGS sequence"/>
</dbReference>
<dbReference type="CDD" id="cd18791">
    <property type="entry name" value="SF2_C_RHA"/>
    <property type="match status" value="1"/>
</dbReference>
<comment type="similarity">
    <text evidence="6">Belongs to the DExH box helicase family.</text>
</comment>
<keyword evidence="13" id="KW-1185">Reference proteome</keyword>
<evidence type="ECO:0000259" key="10">
    <source>
        <dbReference type="PROSITE" id="PS51192"/>
    </source>
</evidence>